<sequence length="162" mass="17622">MSASSHPAVPRLNLLWFTVLAAPMMIGIAIALMIWFGQYQAPMDLVPQDTLRMGALGAMALMLVVARPLRNLLMAPATIAQRPLQGSTPANDGEKAAMQVQTSMFILLGLIDFVAMIVIAFCLMQADAHLAILNGVYSLVLAFITKPDFAALIEQTRQQLKR</sequence>
<feature type="transmembrane region" description="Helical" evidence="1">
    <location>
        <begin position="50"/>
        <end position="69"/>
    </location>
</feature>
<evidence type="ECO:0000313" key="3">
    <source>
        <dbReference type="Proteomes" id="UP000029443"/>
    </source>
</evidence>
<feature type="transmembrane region" description="Helical" evidence="1">
    <location>
        <begin position="105"/>
        <end position="126"/>
    </location>
</feature>
<reference evidence="2 3" key="1">
    <citation type="submission" date="2012-09" db="EMBL/GenBank/DDBJ databases">
        <title>Genome Sequence of alkane-degrading Bacterium Alcanivorax jadensis T9.</title>
        <authorList>
            <person name="Lai Q."/>
            <person name="Shao Z."/>
        </authorList>
    </citation>
    <scope>NUCLEOTIDE SEQUENCE [LARGE SCALE GENOMIC DNA]</scope>
    <source>
        <strain evidence="2 3">T9</strain>
    </source>
</reference>
<gene>
    <name evidence="2" type="ORF">T9A_01150</name>
</gene>
<evidence type="ECO:0000256" key="1">
    <source>
        <dbReference type="SAM" id="Phobius"/>
    </source>
</evidence>
<comment type="caution">
    <text evidence="2">The sequence shown here is derived from an EMBL/GenBank/DDBJ whole genome shotgun (WGS) entry which is preliminary data.</text>
</comment>
<keyword evidence="1" id="KW-0812">Transmembrane</keyword>
<keyword evidence="3" id="KW-1185">Reference proteome</keyword>
<dbReference type="EMBL" id="ARXU01000003">
    <property type="protein sequence ID" value="KGD61941.1"/>
    <property type="molecule type" value="Genomic_DNA"/>
</dbReference>
<dbReference type="Proteomes" id="UP000029443">
    <property type="component" value="Unassembled WGS sequence"/>
</dbReference>
<accession>A0ABR4WEJ0</accession>
<evidence type="ECO:0000313" key="2">
    <source>
        <dbReference type="EMBL" id="KGD61941.1"/>
    </source>
</evidence>
<dbReference type="RefSeq" id="WP_035245950.1">
    <property type="nucleotide sequence ID" value="NZ_ARXU01000003.1"/>
</dbReference>
<keyword evidence="1" id="KW-0472">Membrane</keyword>
<feature type="transmembrane region" description="Helical" evidence="1">
    <location>
        <begin position="132"/>
        <end position="153"/>
    </location>
</feature>
<feature type="transmembrane region" description="Helical" evidence="1">
    <location>
        <begin position="12"/>
        <end position="38"/>
    </location>
</feature>
<organism evidence="2 3">
    <name type="scientific">Alcanivorax jadensis T9</name>
    <dbReference type="NCBI Taxonomy" id="1177181"/>
    <lineage>
        <taxon>Bacteria</taxon>
        <taxon>Pseudomonadati</taxon>
        <taxon>Pseudomonadota</taxon>
        <taxon>Gammaproteobacteria</taxon>
        <taxon>Oceanospirillales</taxon>
        <taxon>Alcanivoracaceae</taxon>
        <taxon>Alcanivorax</taxon>
    </lineage>
</organism>
<keyword evidence="1" id="KW-1133">Transmembrane helix</keyword>
<name>A0ABR4WEJ0_9GAMM</name>
<protein>
    <submittedName>
        <fullName evidence="2">Uncharacterized protein</fullName>
    </submittedName>
</protein>
<proteinExistence type="predicted"/>